<gene>
    <name evidence="7" type="ORF">JW322_28475</name>
</gene>
<name>A0AA43E0J4_PSESX</name>
<organism evidence="7 8">
    <name type="scientific">Pseudomonas syringae pv. papulans</name>
    <dbReference type="NCBI Taxonomy" id="83963"/>
    <lineage>
        <taxon>Bacteria</taxon>
        <taxon>Pseudomonadati</taxon>
        <taxon>Pseudomonadota</taxon>
        <taxon>Gammaproteobacteria</taxon>
        <taxon>Pseudomonadales</taxon>
        <taxon>Pseudomonadaceae</taxon>
        <taxon>Pseudomonas</taxon>
        <taxon>Pseudomonas syringae</taxon>
    </lineage>
</organism>
<evidence type="ECO:0000256" key="1">
    <source>
        <dbReference type="ARBA" id="ARBA00008172"/>
    </source>
</evidence>
<dbReference type="AlphaFoldDB" id="A0AA43E0J4"/>
<dbReference type="GO" id="GO:0004519">
    <property type="term" value="F:endonuclease activity"/>
    <property type="evidence" value="ECO:0007669"/>
    <property type="project" value="UniProtKB-KW"/>
</dbReference>
<sequence length="100" mass="11536">MSQKQKKQNKEAARTTVKVAFTDDAWDDYKHWTTSDSAISSSIDDLIGEIMRTPFTGTGKPEALKGDLTGYWSRRINREHRLVYFYEGGLLTIIACRFHY</sequence>
<evidence type="ECO:0000256" key="2">
    <source>
        <dbReference type="ARBA" id="ARBA00022649"/>
    </source>
</evidence>
<accession>A0AA43E0J4</accession>
<dbReference type="InterPro" id="IPR009614">
    <property type="entry name" value="YoeB_toxin"/>
</dbReference>
<dbReference type="Gene3D" id="3.30.2310.20">
    <property type="entry name" value="RelE-like"/>
    <property type="match status" value="1"/>
</dbReference>
<dbReference type="NCBIfam" id="TIGR02116">
    <property type="entry name" value="toxin_Txe_YoeB"/>
    <property type="match status" value="1"/>
</dbReference>
<dbReference type="PANTHER" id="PTHR38039:SF1">
    <property type="entry name" value="TOXIN YOEB"/>
    <property type="match status" value="1"/>
</dbReference>
<dbReference type="SUPFAM" id="SSF143011">
    <property type="entry name" value="RelE-like"/>
    <property type="match status" value="1"/>
</dbReference>
<reference evidence="7" key="1">
    <citation type="submission" date="2021-02" db="EMBL/GenBank/DDBJ databases">
        <title>Genome analysis of blister spot of apple pathogen from New York area.</title>
        <authorList>
            <person name="Kandel P."/>
            <person name="Hockett K.L."/>
            <person name="Santander R."/>
            <person name="Acimovic S."/>
        </authorList>
    </citation>
    <scope>NUCLEOTIDE SEQUENCE</scope>
    <source>
        <strain evidence="7">PSP1</strain>
    </source>
</reference>
<dbReference type="Pfam" id="PF06769">
    <property type="entry name" value="YoeB_toxin"/>
    <property type="match status" value="1"/>
</dbReference>
<dbReference type="PANTHER" id="PTHR38039">
    <property type="entry name" value="TOXIN YOEB"/>
    <property type="match status" value="1"/>
</dbReference>
<keyword evidence="2" id="KW-1277">Toxin-antitoxin system</keyword>
<evidence type="ECO:0000256" key="3">
    <source>
        <dbReference type="ARBA" id="ARBA00022722"/>
    </source>
</evidence>
<dbReference type="InterPro" id="IPR035093">
    <property type="entry name" value="RelE/ParE_toxin_dom_sf"/>
</dbReference>
<evidence type="ECO:0000256" key="5">
    <source>
        <dbReference type="ARBA" id="ARBA00022801"/>
    </source>
</evidence>
<dbReference type="Proteomes" id="UP001162155">
    <property type="component" value="Unassembled WGS sequence"/>
</dbReference>
<keyword evidence="4" id="KW-0255">Endonuclease</keyword>
<proteinExistence type="inferred from homology"/>
<evidence type="ECO:0000256" key="4">
    <source>
        <dbReference type="ARBA" id="ARBA00022759"/>
    </source>
</evidence>
<comment type="caution">
    <text evidence="7">The sequence shown here is derived from an EMBL/GenBank/DDBJ whole genome shotgun (WGS) entry which is preliminary data.</text>
</comment>
<dbReference type="RefSeq" id="WP_280319848.1">
    <property type="nucleotide sequence ID" value="NZ_JAFFRY010000016.1"/>
</dbReference>
<dbReference type="GO" id="GO:0016787">
    <property type="term" value="F:hydrolase activity"/>
    <property type="evidence" value="ECO:0007669"/>
    <property type="project" value="UniProtKB-KW"/>
</dbReference>
<comment type="similarity">
    <text evidence="1">Belongs to the YoeB family.</text>
</comment>
<dbReference type="GO" id="GO:0006401">
    <property type="term" value="P:RNA catabolic process"/>
    <property type="evidence" value="ECO:0007669"/>
    <property type="project" value="InterPro"/>
</dbReference>
<keyword evidence="3" id="KW-0540">Nuclease</keyword>
<dbReference type="EMBL" id="JAFFRZ010000002">
    <property type="protein sequence ID" value="MDH4625597.1"/>
    <property type="molecule type" value="Genomic_DNA"/>
</dbReference>
<keyword evidence="5" id="KW-0378">Hydrolase</keyword>
<evidence type="ECO:0000313" key="8">
    <source>
        <dbReference type="Proteomes" id="UP001162155"/>
    </source>
</evidence>
<protein>
    <recommendedName>
        <fullName evidence="6">Putative mRNA interferase YoeB</fullName>
    </recommendedName>
</protein>
<evidence type="ECO:0000313" key="7">
    <source>
        <dbReference type="EMBL" id="MDH4625597.1"/>
    </source>
</evidence>
<evidence type="ECO:0000256" key="6">
    <source>
        <dbReference type="ARBA" id="ARBA00030388"/>
    </source>
</evidence>